<proteinExistence type="predicted"/>
<dbReference type="SMART" id="SM00054">
    <property type="entry name" value="EFh"/>
    <property type="match status" value="3"/>
</dbReference>
<dbReference type="PANTHER" id="PTHR34524:SF6">
    <property type="entry name" value="CALCYPHOSINE LIKE"/>
    <property type="match status" value="1"/>
</dbReference>
<evidence type="ECO:0000259" key="4">
    <source>
        <dbReference type="PROSITE" id="PS50222"/>
    </source>
</evidence>
<dbReference type="Pfam" id="PF13499">
    <property type="entry name" value="EF-hand_7"/>
    <property type="match status" value="1"/>
</dbReference>
<evidence type="ECO:0000256" key="2">
    <source>
        <dbReference type="ARBA" id="ARBA00022737"/>
    </source>
</evidence>
<dbReference type="CDD" id="cd00051">
    <property type="entry name" value="EFh"/>
    <property type="match status" value="1"/>
</dbReference>
<name>A0A8J5MJN9_HOMAM</name>
<dbReference type="PROSITE" id="PS00018">
    <property type="entry name" value="EF_HAND_1"/>
    <property type="match status" value="3"/>
</dbReference>
<feature type="domain" description="EF-hand" evidence="4">
    <location>
        <begin position="107"/>
        <end position="142"/>
    </location>
</feature>
<keyword evidence="1" id="KW-0479">Metal-binding</keyword>
<dbReference type="InterPro" id="IPR002048">
    <property type="entry name" value="EF_hand_dom"/>
</dbReference>
<dbReference type="EMBL" id="JAHLQT010046276">
    <property type="protein sequence ID" value="KAG7153919.1"/>
    <property type="molecule type" value="Genomic_DNA"/>
</dbReference>
<feature type="domain" description="EF-hand" evidence="4">
    <location>
        <begin position="35"/>
        <end position="70"/>
    </location>
</feature>
<dbReference type="AlphaFoldDB" id="A0A8J5MJN9"/>
<feature type="domain" description="EF-hand" evidence="4">
    <location>
        <begin position="71"/>
        <end position="106"/>
    </location>
</feature>
<evidence type="ECO:0000256" key="3">
    <source>
        <dbReference type="ARBA" id="ARBA00022837"/>
    </source>
</evidence>
<dbReference type="GO" id="GO:0005509">
    <property type="term" value="F:calcium ion binding"/>
    <property type="evidence" value="ECO:0007669"/>
    <property type="project" value="InterPro"/>
</dbReference>
<keyword evidence="6" id="KW-1185">Reference proteome</keyword>
<organism evidence="5 6">
    <name type="scientific">Homarus americanus</name>
    <name type="common">American lobster</name>
    <dbReference type="NCBI Taxonomy" id="6706"/>
    <lineage>
        <taxon>Eukaryota</taxon>
        <taxon>Metazoa</taxon>
        <taxon>Ecdysozoa</taxon>
        <taxon>Arthropoda</taxon>
        <taxon>Crustacea</taxon>
        <taxon>Multicrustacea</taxon>
        <taxon>Malacostraca</taxon>
        <taxon>Eumalacostraca</taxon>
        <taxon>Eucarida</taxon>
        <taxon>Decapoda</taxon>
        <taxon>Pleocyemata</taxon>
        <taxon>Astacidea</taxon>
        <taxon>Nephropoidea</taxon>
        <taxon>Nephropidae</taxon>
        <taxon>Homarus</taxon>
    </lineage>
</organism>
<protein>
    <submittedName>
        <fullName evidence="5">Crustacean calcium-binding protein 23-like 2</fullName>
    </submittedName>
</protein>
<dbReference type="InterPro" id="IPR018247">
    <property type="entry name" value="EF_Hand_1_Ca_BS"/>
</dbReference>
<dbReference type="InterPro" id="IPR051581">
    <property type="entry name" value="Ca-bind"/>
</dbReference>
<reference evidence="5" key="1">
    <citation type="journal article" date="2021" name="Sci. Adv.">
        <title>The American lobster genome reveals insights on longevity, neural, and immune adaptations.</title>
        <authorList>
            <person name="Polinski J.M."/>
            <person name="Zimin A.V."/>
            <person name="Clark K.F."/>
            <person name="Kohn A.B."/>
            <person name="Sadowski N."/>
            <person name="Timp W."/>
            <person name="Ptitsyn A."/>
            <person name="Khanna P."/>
            <person name="Romanova D.Y."/>
            <person name="Williams P."/>
            <person name="Greenwood S.J."/>
            <person name="Moroz L.L."/>
            <person name="Walt D.R."/>
            <person name="Bodnar A.G."/>
        </authorList>
    </citation>
    <scope>NUCLEOTIDE SEQUENCE</scope>
    <source>
        <strain evidence="5">GMGI-L3</strain>
    </source>
</reference>
<dbReference type="PANTHER" id="PTHR34524">
    <property type="entry name" value="CALCYPHOSIN"/>
    <property type="match status" value="1"/>
</dbReference>
<dbReference type="PROSITE" id="PS50222">
    <property type="entry name" value="EF_HAND_2"/>
    <property type="match status" value="3"/>
</dbReference>
<gene>
    <name evidence="5" type="primary">Ccb23-L2</name>
    <name evidence="5" type="ORF">Hamer_G017744</name>
</gene>
<keyword evidence="3" id="KW-0106">Calcium</keyword>
<keyword evidence="2" id="KW-0677">Repeat</keyword>
<dbReference type="InterPro" id="IPR011992">
    <property type="entry name" value="EF-hand-dom_pair"/>
</dbReference>
<dbReference type="Gene3D" id="1.10.238.10">
    <property type="entry name" value="EF-hand"/>
    <property type="match status" value="2"/>
</dbReference>
<dbReference type="SUPFAM" id="SSF47473">
    <property type="entry name" value="EF-hand"/>
    <property type="match status" value="1"/>
</dbReference>
<evidence type="ECO:0000313" key="5">
    <source>
        <dbReference type="EMBL" id="KAG7153919.1"/>
    </source>
</evidence>
<evidence type="ECO:0000256" key="1">
    <source>
        <dbReference type="ARBA" id="ARBA00022723"/>
    </source>
</evidence>
<evidence type="ECO:0000313" key="6">
    <source>
        <dbReference type="Proteomes" id="UP000747542"/>
    </source>
</evidence>
<feature type="non-terminal residue" evidence="5">
    <location>
        <position position="172"/>
    </location>
</feature>
<accession>A0A8J5MJN9</accession>
<sequence>MTHEDSLKEASEAAANEAGTPLEKLQNLLLTRGYTGILRFGRMFRIVDDDESRTLNLEELGEAIHNFGLEISEDEVGELFSAMDEDGTGTVNYEEFLSKLRPEMTEDRVAVVEEAFGVLDESGDGLVTLEDVKGKYDASGHPSVLAGSATEDEILLKFLGRFEGNTKQDGQV</sequence>
<dbReference type="Proteomes" id="UP000747542">
    <property type="component" value="Unassembled WGS sequence"/>
</dbReference>
<comment type="caution">
    <text evidence="5">The sequence shown here is derived from an EMBL/GenBank/DDBJ whole genome shotgun (WGS) entry which is preliminary data.</text>
</comment>